<dbReference type="Proteomes" id="UP001345827">
    <property type="component" value="Unassembled WGS sequence"/>
</dbReference>
<gene>
    <name evidence="2" type="ORF">LTR25_002053</name>
</gene>
<dbReference type="InterPro" id="IPR036047">
    <property type="entry name" value="F-box-like_dom_sf"/>
</dbReference>
<dbReference type="AlphaFoldDB" id="A0AAV9QFX5"/>
<evidence type="ECO:0000313" key="2">
    <source>
        <dbReference type="EMBL" id="KAK5542168.1"/>
    </source>
</evidence>
<evidence type="ECO:0000313" key="3">
    <source>
        <dbReference type="Proteomes" id="UP001345827"/>
    </source>
</evidence>
<keyword evidence="3" id="KW-1185">Reference proteome</keyword>
<dbReference type="Pfam" id="PF12937">
    <property type="entry name" value="F-box-like"/>
    <property type="match status" value="1"/>
</dbReference>
<sequence length="243" mass="27801">MARFYHPSVHHLRSRLTHYAGNAPCYKRRNMSFKVPSSILTTVRRRARKCQYRRRQNAAAYDATKPTIMRLPNEILSMVFELLDVPSRVCLGLTSKVFAQMTSTIDTACTDQPSIVKFHKNCKFLPCTYTHHITDRRIMLLQLKSWMPYGHRLCWVCLKYTKVRCSQWHCTTQVKFNGHDGLNVHALRQAGVTDRLYAHAKCIVSGHVLAKWCRTTPGASGGFTRLRGSDSPPADGYIYDAGH</sequence>
<organism evidence="2 3">
    <name type="scientific">Vermiconidia calcicola</name>
    <dbReference type="NCBI Taxonomy" id="1690605"/>
    <lineage>
        <taxon>Eukaryota</taxon>
        <taxon>Fungi</taxon>
        <taxon>Dikarya</taxon>
        <taxon>Ascomycota</taxon>
        <taxon>Pezizomycotina</taxon>
        <taxon>Dothideomycetes</taxon>
        <taxon>Dothideomycetidae</taxon>
        <taxon>Mycosphaerellales</taxon>
        <taxon>Extremaceae</taxon>
        <taxon>Vermiconidia</taxon>
    </lineage>
</organism>
<accession>A0AAV9QFX5</accession>
<evidence type="ECO:0000259" key="1">
    <source>
        <dbReference type="Pfam" id="PF12937"/>
    </source>
</evidence>
<protein>
    <recommendedName>
        <fullName evidence="1">F-box domain-containing protein</fullName>
    </recommendedName>
</protein>
<name>A0AAV9QFX5_9PEZI</name>
<proteinExistence type="predicted"/>
<feature type="domain" description="F-box" evidence="1">
    <location>
        <begin position="70"/>
        <end position="103"/>
    </location>
</feature>
<dbReference type="SUPFAM" id="SSF81383">
    <property type="entry name" value="F-box domain"/>
    <property type="match status" value="1"/>
</dbReference>
<dbReference type="EMBL" id="JAXLQG010000003">
    <property type="protein sequence ID" value="KAK5542168.1"/>
    <property type="molecule type" value="Genomic_DNA"/>
</dbReference>
<comment type="caution">
    <text evidence="2">The sequence shown here is derived from an EMBL/GenBank/DDBJ whole genome shotgun (WGS) entry which is preliminary data.</text>
</comment>
<reference evidence="2 3" key="1">
    <citation type="submission" date="2023-06" db="EMBL/GenBank/DDBJ databases">
        <title>Black Yeasts Isolated from many extreme environments.</title>
        <authorList>
            <person name="Coleine C."/>
            <person name="Stajich J.E."/>
            <person name="Selbmann L."/>
        </authorList>
    </citation>
    <scope>NUCLEOTIDE SEQUENCE [LARGE SCALE GENOMIC DNA]</scope>
    <source>
        <strain evidence="2 3">CCFEE 5887</strain>
    </source>
</reference>
<dbReference type="InterPro" id="IPR001810">
    <property type="entry name" value="F-box_dom"/>
</dbReference>